<dbReference type="AlphaFoldDB" id="A0A0N7L6W5"/>
<dbReference type="EMBL" id="CCYD01001572">
    <property type="protein sequence ID" value="CEG45411.1"/>
    <property type="molecule type" value="Genomic_DNA"/>
</dbReference>
<reference evidence="3" key="1">
    <citation type="submission" date="2014-09" db="EMBL/GenBank/DDBJ databases">
        <authorList>
            <person name="Sharma Rahul"/>
            <person name="Thines Marco"/>
        </authorList>
    </citation>
    <scope>NUCLEOTIDE SEQUENCE [LARGE SCALE GENOMIC DNA]</scope>
</reference>
<proteinExistence type="predicted"/>
<evidence type="ECO:0000313" key="2">
    <source>
        <dbReference type="EMBL" id="CEG45411.1"/>
    </source>
</evidence>
<evidence type="ECO:0000313" key="3">
    <source>
        <dbReference type="Proteomes" id="UP000054928"/>
    </source>
</evidence>
<evidence type="ECO:0000256" key="1">
    <source>
        <dbReference type="SAM" id="MobiDB-lite"/>
    </source>
</evidence>
<organism evidence="2 3">
    <name type="scientific">Plasmopara halstedii</name>
    <name type="common">Downy mildew of sunflower</name>
    <dbReference type="NCBI Taxonomy" id="4781"/>
    <lineage>
        <taxon>Eukaryota</taxon>
        <taxon>Sar</taxon>
        <taxon>Stramenopiles</taxon>
        <taxon>Oomycota</taxon>
        <taxon>Peronosporomycetes</taxon>
        <taxon>Peronosporales</taxon>
        <taxon>Peronosporaceae</taxon>
        <taxon>Plasmopara</taxon>
    </lineage>
</organism>
<protein>
    <submittedName>
        <fullName evidence="2">Uncharacterized protein</fullName>
    </submittedName>
</protein>
<dbReference type="GeneID" id="36396764"/>
<dbReference type="Proteomes" id="UP000054928">
    <property type="component" value="Unassembled WGS sequence"/>
</dbReference>
<dbReference type="RefSeq" id="XP_024581780.1">
    <property type="nucleotide sequence ID" value="XM_024716153.1"/>
</dbReference>
<sequence length="118" mass="13532">MDNDACSDEDNDLVDRLKSYTQELSLLCGRIEEQHFEAEKDEDVNFDGDTLTSLQEMAENCEAFLSCLEVCGNDSDEERFNKERNRVDQRLIFQMQQQTPQESELGQSSGLEAGIEIR</sequence>
<keyword evidence="3" id="KW-1185">Reference proteome</keyword>
<name>A0A0N7L6W5_PLAHL</name>
<feature type="region of interest" description="Disordered" evidence="1">
    <location>
        <begin position="96"/>
        <end position="118"/>
    </location>
</feature>
<accession>A0A0N7L6W5</accession>
<feature type="compositionally biased region" description="Polar residues" evidence="1">
    <location>
        <begin position="96"/>
        <end position="110"/>
    </location>
</feature>